<dbReference type="Pfam" id="PF01008">
    <property type="entry name" value="IF-2B"/>
    <property type="match status" value="1"/>
</dbReference>
<feature type="compositionally biased region" description="Acidic residues" evidence="11">
    <location>
        <begin position="883"/>
        <end position="901"/>
    </location>
</feature>
<feature type="compositionally biased region" description="Basic and acidic residues" evidence="11">
    <location>
        <begin position="434"/>
        <end position="444"/>
    </location>
</feature>
<dbReference type="InterPro" id="IPR029052">
    <property type="entry name" value="Metallo-depent_PP-like"/>
</dbReference>
<evidence type="ECO:0000256" key="11">
    <source>
        <dbReference type="SAM" id="MobiDB-lite"/>
    </source>
</evidence>
<dbReference type="InterPro" id="IPR042529">
    <property type="entry name" value="IF_2B-like_C"/>
</dbReference>
<sequence length="1127" mass="120543">MHRQKETLDYLRTVSSDIPLVKADMDEQMTPGAPVSRVVTHGPLRTGVIHGPQVVPWGDARALGIVARDMDVDLLSLRAWASNCHELFLDNQKIPSLSALLRPPANPASASTQPQPPAAAPASPAHASTSSASFNSIDAYTNLHHLSLNNCGLTSVARFPSLPRLARLDLGDNRIATGLDALLGCPALTSIDLSGNRIASLDTLKPLAQLPALRYLNLLECDVTRSIGPSYPAAVFTLLPQLIAVDDKDRQGNEMEIESDDDEEEDEEDDDDDDEHNEIDDDDDDGHQREDNLDGDLDDGEDQPENGRHHRRRPHAGAGAGKQQRSLPVIPGGNRGNGDDSEQQSGDEQEDEEERQEEEEEEDQAEVEEHDDDAHDDFDDDDDSVFGDHDDRHTTPSSRPPLGGGGKVSPLPPSMPLPRSTFAAGNIIEEEMEEGYRDDSNADIHDDDEDEDDGGSSALDIADDAASESTSERAPDDFEGASTQEHEDDEEEELEDGEDENEGEFEDERGNEEDEDEDELPDAEDPGEGSAEENLDDDQDEEAEAGVSSQPGDPFDEDPDLDHGEYEYDDDDDDDGTTPMLLFDANGRPVNGGKGLPSSSIPLDIDADPNLFGQADDLLPGMWSNAQAGGGDGIGDDDDDPGSIAALLDPSAGLPVADLDAMAALDPSASEMDVGDGVVWDEEFDHAGGIKRKRDGDMMLLLGDDGVGDGVGASDMLGGDFAYGDELADFAVDNTDPGGGGGDLLDLANAYIGTDSSAANDGLSEPDAKRRTPRVESKPMLKDIEAQVDDLIAKLRRRQTVGSYNVAIATSRLLLKVVSASPAGDVEQLTKEVVDVGKMLQAAQPIELGVGNMVKRVVRLIQDEDAVYAGHKTAANAGRAAEGSDDGDEDGGDDDNVGDAGDDGRSFRRNFVADVKQSIEEMIDELENTNDNISNQAWEHIHSKEIILTIGNSATVITFLKEAAKVREFQVIVAETSPSYSGHSMSVSLAESGIDTTSITDSAIFAVMSRVNKVILGAHAVTANGGIVAACGSKVVAAAAKEYSTPMVVCTGLHKLSPEYPYDTDIFGMCVSPDAVIGFEDGGVIDTVDIVNPQFDYIGPEDISLFITNVGTHPPSFVQRLIRDSYL</sequence>
<dbReference type="Proteomes" id="UP001212152">
    <property type="component" value="Unassembled WGS sequence"/>
</dbReference>
<feature type="region of interest" description="Disordered" evidence="11">
    <location>
        <begin position="875"/>
        <end position="905"/>
    </location>
</feature>
<feature type="compositionally biased region" description="Acidic residues" evidence="11">
    <location>
        <begin position="339"/>
        <end position="385"/>
    </location>
</feature>
<feature type="compositionally biased region" description="Acidic residues" evidence="11">
    <location>
        <begin position="486"/>
        <end position="544"/>
    </location>
</feature>
<dbReference type="SUPFAM" id="SSF100950">
    <property type="entry name" value="NagB/RpiA/CoA transferase-like"/>
    <property type="match status" value="1"/>
</dbReference>
<feature type="compositionally biased region" description="Acidic residues" evidence="11">
    <location>
        <begin position="445"/>
        <end position="454"/>
    </location>
</feature>
<evidence type="ECO:0000313" key="13">
    <source>
        <dbReference type="Proteomes" id="UP001212152"/>
    </source>
</evidence>
<accession>A0AAD5XRE8</accession>
<protein>
    <recommendedName>
        <fullName evidence="6">Translation initiation factor eIF2B subunit beta</fullName>
    </recommendedName>
    <alternativeName>
        <fullName evidence="7">eIF2B GDP-GTP exchange factor subunit beta</fullName>
    </alternativeName>
</protein>
<organism evidence="12 13">
    <name type="scientific">Geranomyces variabilis</name>
    <dbReference type="NCBI Taxonomy" id="109894"/>
    <lineage>
        <taxon>Eukaryota</taxon>
        <taxon>Fungi</taxon>
        <taxon>Fungi incertae sedis</taxon>
        <taxon>Chytridiomycota</taxon>
        <taxon>Chytridiomycota incertae sedis</taxon>
        <taxon>Chytridiomycetes</taxon>
        <taxon>Spizellomycetales</taxon>
        <taxon>Powellomycetaceae</taxon>
        <taxon>Geranomyces</taxon>
    </lineage>
</organism>
<evidence type="ECO:0000256" key="5">
    <source>
        <dbReference type="ARBA" id="ARBA00022917"/>
    </source>
</evidence>
<dbReference type="GO" id="GO:0005829">
    <property type="term" value="C:cytosol"/>
    <property type="evidence" value="ECO:0007669"/>
    <property type="project" value="UniProtKB-SubCell"/>
</dbReference>
<proteinExistence type="inferred from homology"/>
<keyword evidence="5" id="KW-0648">Protein biosynthesis</keyword>
<dbReference type="GO" id="GO:0005085">
    <property type="term" value="F:guanyl-nucleotide exchange factor activity"/>
    <property type="evidence" value="ECO:0007669"/>
    <property type="project" value="TreeGrafter"/>
</dbReference>
<evidence type="ECO:0000256" key="4">
    <source>
        <dbReference type="ARBA" id="ARBA00022540"/>
    </source>
</evidence>
<keyword evidence="3" id="KW-0963">Cytoplasm</keyword>
<feature type="compositionally biased region" description="Acidic residues" evidence="11">
    <location>
        <begin position="255"/>
        <end position="285"/>
    </location>
</feature>
<feature type="region of interest" description="Disordered" evidence="11">
    <location>
        <begin position="247"/>
        <end position="595"/>
    </location>
</feature>
<dbReference type="SUPFAM" id="SSF52058">
    <property type="entry name" value="L domain-like"/>
    <property type="match status" value="1"/>
</dbReference>
<feature type="compositionally biased region" description="Basic and acidic residues" evidence="11">
    <location>
        <begin position="766"/>
        <end position="775"/>
    </location>
</feature>
<dbReference type="InterPro" id="IPR001611">
    <property type="entry name" value="Leu-rich_rpt"/>
</dbReference>
<reference evidence="12" key="1">
    <citation type="submission" date="2020-05" db="EMBL/GenBank/DDBJ databases">
        <title>Phylogenomic resolution of chytrid fungi.</title>
        <authorList>
            <person name="Stajich J.E."/>
            <person name="Amses K."/>
            <person name="Simmons R."/>
            <person name="Seto K."/>
            <person name="Myers J."/>
            <person name="Bonds A."/>
            <person name="Quandt C.A."/>
            <person name="Barry K."/>
            <person name="Liu P."/>
            <person name="Grigoriev I."/>
            <person name="Longcore J.E."/>
            <person name="James T.Y."/>
        </authorList>
    </citation>
    <scope>NUCLEOTIDE SEQUENCE</scope>
    <source>
        <strain evidence="12">JEL0379</strain>
    </source>
</reference>
<evidence type="ECO:0000256" key="3">
    <source>
        <dbReference type="ARBA" id="ARBA00022490"/>
    </source>
</evidence>
<keyword evidence="13" id="KW-1185">Reference proteome</keyword>
<name>A0AAD5XRE8_9FUNG</name>
<evidence type="ECO:0000256" key="10">
    <source>
        <dbReference type="SAM" id="Coils"/>
    </source>
</evidence>
<comment type="similarity">
    <text evidence="2 9">Belongs to the eIF-2B alpha/beta/delta subunits family.</text>
</comment>
<dbReference type="InterPro" id="IPR037171">
    <property type="entry name" value="NagB/RpiA_transferase-like"/>
</dbReference>
<evidence type="ECO:0000313" key="12">
    <source>
        <dbReference type="EMBL" id="KAJ3185428.1"/>
    </source>
</evidence>
<feature type="region of interest" description="Disordered" evidence="11">
    <location>
        <begin position="756"/>
        <end position="775"/>
    </location>
</feature>
<keyword evidence="10" id="KW-0175">Coiled coil</keyword>
<evidence type="ECO:0000256" key="9">
    <source>
        <dbReference type="RuleBase" id="RU003814"/>
    </source>
</evidence>
<dbReference type="GO" id="GO:0003743">
    <property type="term" value="F:translation initiation factor activity"/>
    <property type="evidence" value="ECO:0007669"/>
    <property type="project" value="UniProtKB-KW"/>
</dbReference>
<feature type="region of interest" description="Disordered" evidence="11">
    <location>
        <begin position="104"/>
        <end position="127"/>
    </location>
</feature>
<evidence type="ECO:0000256" key="8">
    <source>
        <dbReference type="ARBA" id="ARBA00046432"/>
    </source>
</evidence>
<dbReference type="InterPro" id="IPR051855">
    <property type="entry name" value="eIF2B_beta_subunit"/>
</dbReference>
<feature type="coiled-coil region" evidence="10">
    <location>
        <begin position="912"/>
        <end position="939"/>
    </location>
</feature>
<dbReference type="AlphaFoldDB" id="A0AAD5XRE8"/>
<comment type="caution">
    <text evidence="12">The sequence shown here is derived from an EMBL/GenBank/DDBJ whole genome shotgun (WGS) entry which is preliminary data.</text>
</comment>
<evidence type="ECO:0000256" key="6">
    <source>
        <dbReference type="ARBA" id="ARBA00044122"/>
    </source>
</evidence>
<dbReference type="EMBL" id="JADGJQ010000001">
    <property type="protein sequence ID" value="KAJ3185428.1"/>
    <property type="molecule type" value="Genomic_DNA"/>
</dbReference>
<feature type="compositionally biased region" description="Acidic residues" evidence="11">
    <location>
        <begin position="567"/>
        <end position="576"/>
    </location>
</feature>
<gene>
    <name evidence="12" type="primary">EIF2B2</name>
    <name evidence="12" type="ORF">HDU87_000047</name>
</gene>
<keyword evidence="4 12" id="KW-0396">Initiation factor</keyword>
<feature type="compositionally biased region" description="Acidic residues" evidence="11">
    <location>
        <begin position="293"/>
        <end position="304"/>
    </location>
</feature>
<dbReference type="PROSITE" id="PS51450">
    <property type="entry name" value="LRR"/>
    <property type="match status" value="1"/>
</dbReference>
<dbReference type="Gene3D" id="3.60.21.10">
    <property type="match status" value="1"/>
</dbReference>
<evidence type="ECO:0000256" key="7">
    <source>
        <dbReference type="ARBA" id="ARBA00044228"/>
    </source>
</evidence>
<dbReference type="Gene3D" id="3.40.50.10470">
    <property type="entry name" value="Translation initiation factor eif-2b, domain 2"/>
    <property type="match status" value="1"/>
</dbReference>
<comment type="subunit">
    <text evidence="8">Component of the translation initiation factor 2B (eIF2B) complex which is a heterodecamer of two sets of five different subunits: alpha, beta, gamma, delta and epsilon. Subunits alpha, beta and delta comprise a regulatory subcomplex and subunits epsilon and gamma comprise a catalytic subcomplex. Within the complex, the hexameric regulatory complex resides at the center, with the two heterodimeric catalytic subcomplexes bound on opposite sides.</text>
</comment>
<comment type="subcellular location">
    <subcellularLocation>
        <location evidence="1">Cytoplasm</location>
        <location evidence="1">Cytosol</location>
    </subcellularLocation>
</comment>
<dbReference type="InterPro" id="IPR032675">
    <property type="entry name" value="LRR_dom_sf"/>
</dbReference>
<evidence type="ECO:0000256" key="2">
    <source>
        <dbReference type="ARBA" id="ARBA00007251"/>
    </source>
</evidence>
<dbReference type="PANTHER" id="PTHR45859:SF1">
    <property type="entry name" value="TRANSLATION INITIATION FACTOR EIF-2B SUBUNIT BETA"/>
    <property type="match status" value="1"/>
</dbReference>
<dbReference type="Pfam" id="PF14580">
    <property type="entry name" value="LRR_9"/>
    <property type="match status" value="1"/>
</dbReference>
<evidence type="ECO:0000256" key="1">
    <source>
        <dbReference type="ARBA" id="ARBA00004514"/>
    </source>
</evidence>
<dbReference type="PANTHER" id="PTHR45859">
    <property type="entry name" value="TRANSLATION INITIATION FACTOR EIF-2B SUBUNIT BETA"/>
    <property type="match status" value="1"/>
</dbReference>
<dbReference type="GO" id="GO:0005851">
    <property type="term" value="C:eukaryotic translation initiation factor 2B complex"/>
    <property type="evidence" value="ECO:0007669"/>
    <property type="project" value="TreeGrafter"/>
</dbReference>
<dbReference type="Gene3D" id="3.80.10.10">
    <property type="entry name" value="Ribonuclease Inhibitor"/>
    <property type="match status" value="1"/>
</dbReference>
<dbReference type="InterPro" id="IPR000649">
    <property type="entry name" value="IF-2B-related"/>
</dbReference>